<dbReference type="GO" id="GO:0016874">
    <property type="term" value="F:ligase activity"/>
    <property type="evidence" value="ECO:0007669"/>
    <property type="project" value="UniProtKB-KW"/>
</dbReference>
<dbReference type="Pfam" id="PF04932">
    <property type="entry name" value="Wzy_C"/>
    <property type="match status" value="1"/>
</dbReference>
<gene>
    <name evidence="7" type="ORF">LG368_06140</name>
</gene>
<dbReference type="AlphaFoldDB" id="A0A9X1ILJ8"/>
<name>A0A9X1ILJ8_9GAMM</name>
<keyword evidence="3 5" id="KW-1133">Transmembrane helix</keyword>
<evidence type="ECO:0000256" key="4">
    <source>
        <dbReference type="ARBA" id="ARBA00023136"/>
    </source>
</evidence>
<dbReference type="EMBL" id="JAJATW010000007">
    <property type="protein sequence ID" value="MCB5161478.1"/>
    <property type="molecule type" value="Genomic_DNA"/>
</dbReference>
<proteinExistence type="predicted"/>
<feature type="transmembrane region" description="Helical" evidence="5">
    <location>
        <begin position="382"/>
        <end position="403"/>
    </location>
</feature>
<keyword evidence="8" id="KW-1185">Reference proteome</keyword>
<dbReference type="RefSeq" id="WP_226753855.1">
    <property type="nucleotide sequence ID" value="NZ_JAJATW010000007.1"/>
</dbReference>
<dbReference type="GO" id="GO:0016020">
    <property type="term" value="C:membrane"/>
    <property type="evidence" value="ECO:0007669"/>
    <property type="project" value="UniProtKB-SubCell"/>
</dbReference>
<comment type="subcellular location">
    <subcellularLocation>
        <location evidence="1">Membrane</location>
        <topology evidence="1">Multi-pass membrane protein</topology>
    </subcellularLocation>
</comment>
<sequence>MSLIARFICLAWFFAGLTFAISVGMPGGYNIGGALIFLSSIGLIFIKPKWALLNKQDRLLFWTFFSFAISMFIAVAMDSMSIRELDKPSRFLVVLPVLVLLLNVTNRKEWLWYSVLFGAIFAFSMALHERVVLGDRRSGVGINEIMFGNTAMLLGLLSFAGAIYFYSQKRYAWMWLSIIGGFAGIGGSVLSGTRGGWVGLPFIGLFLFWQCRDLLGRKLLLSVFSVVILSLVTVVAVPQTGVQKRVNDAVSDITKYLDGSRRATSVGVRFDLWKSSVLIVKQAPIFGVGASQITPLRKELAADNLISKASSRFGHAHNEYFDALAKRGIVGLVFLLMVYLVPLKLFLNKLKEHKTDWRIRSYAIAGALIPMGYIDFSLTQGMLSHNIGVVMYAFPVVYFWAALRWAEREALEEEPMV</sequence>
<keyword evidence="2 5" id="KW-0812">Transmembrane</keyword>
<feature type="transmembrane region" description="Helical" evidence="5">
    <location>
        <begin position="219"/>
        <end position="237"/>
    </location>
</feature>
<evidence type="ECO:0000313" key="7">
    <source>
        <dbReference type="EMBL" id="MCB5161478.1"/>
    </source>
</evidence>
<evidence type="ECO:0000313" key="8">
    <source>
        <dbReference type="Proteomes" id="UP001139095"/>
    </source>
</evidence>
<feature type="transmembrane region" description="Helical" evidence="5">
    <location>
        <begin position="59"/>
        <end position="77"/>
    </location>
</feature>
<evidence type="ECO:0000256" key="5">
    <source>
        <dbReference type="SAM" id="Phobius"/>
    </source>
</evidence>
<dbReference type="InterPro" id="IPR051533">
    <property type="entry name" value="WaaL-like"/>
</dbReference>
<evidence type="ECO:0000256" key="2">
    <source>
        <dbReference type="ARBA" id="ARBA00022692"/>
    </source>
</evidence>
<feature type="transmembrane region" description="Helical" evidence="5">
    <location>
        <begin position="147"/>
        <end position="166"/>
    </location>
</feature>
<keyword evidence="4 5" id="KW-0472">Membrane</keyword>
<dbReference type="InterPro" id="IPR007016">
    <property type="entry name" value="O-antigen_ligase-rel_domated"/>
</dbReference>
<evidence type="ECO:0000256" key="1">
    <source>
        <dbReference type="ARBA" id="ARBA00004141"/>
    </source>
</evidence>
<feature type="transmembrane region" description="Helical" evidence="5">
    <location>
        <begin position="110"/>
        <end position="127"/>
    </location>
</feature>
<organism evidence="7 8">
    <name type="scientific">Marinomonas algarum</name>
    <dbReference type="NCBI Taxonomy" id="2883105"/>
    <lineage>
        <taxon>Bacteria</taxon>
        <taxon>Pseudomonadati</taxon>
        <taxon>Pseudomonadota</taxon>
        <taxon>Gammaproteobacteria</taxon>
        <taxon>Oceanospirillales</taxon>
        <taxon>Oceanospirillaceae</taxon>
        <taxon>Marinomonas</taxon>
    </lineage>
</organism>
<dbReference type="PANTHER" id="PTHR37422:SF17">
    <property type="entry name" value="O-ANTIGEN LIGASE"/>
    <property type="match status" value="1"/>
</dbReference>
<dbReference type="Proteomes" id="UP001139095">
    <property type="component" value="Unassembled WGS sequence"/>
</dbReference>
<keyword evidence="7" id="KW-0436">Ligase</keyword>
<feature type="transmembrane region" description="Helical" evidence="5">
    <location>
        <begin position="173"/>
        <end position="190"/>
    </location>
</feature>
<feature type="transmembrane region" description="Helical" evidence="5">
    <location>
        <begin position="328"/>
        <end position="347"/>
    </location>
</feature>
<comment type="caution">
    <text evidence="7">The sequence shown here is derived from an EMBL/GenBank/DDBJ whole genome shotgun (WGS) entry which is preliminary data.</text>
</comment>
<reference evidence="7" key="1">
    <citation type="submission" date="2021-10" db="EMBL/GenBank/DDBJ databases">
        <title>Marinomonas pontica sp. nov., isolated from the Black Sea.</title>
        <authorList>
            <person name="Zhao L.-H."/>
            <person name="Xue J.-H."/>
        </authorList>
    </citation>
    <scope>NUCLEOTIDE SEQUENCE</scope>
    <source>
        <strain evidence="7">E8</strain>
    </source>
</reference>
<feature type="domain" description="O-antigen ligase-related" evidence="6">
    <location>
        <begin position="183"/>
        <end position="336"/>
    </location>
</feature>
<feature type="transmembrane region" description="Helical" evidence="5">
    <location>
        <begin position="359"/>
        <end position="376"/>
    </location>
</feature>
<protein>
    <submittedName>
        <fullName evidence="7">O-antigen ligase family protein</fullName>
    </submittedName>
</protein>
<feature type="transmembrane region" description="Helical" evidence="5">
    <location>
        <begin position="30"/>
        <end position="47"/>
    </location>
</feature>
<evidence type="ECO:0000256" key="3">
    <source>
        <dbReference type="ARBA" id="ARBA00022989"/>
    </source>
</evidence>
<evidence type="ECO:0000259" key="6">
    <source>
        <dbReference type="Pfam" id="PF04932"/>
    </source>
</evidence>
<accession>A0A9X1ILJ8</accession>
<dbReference type="PANTHER" id="PTHR37422">
    <property type="entry name" value="TEICHURONIC ACID BIOSYNTHESIS PROTEIN TUAE"/>
    <property type="match status" value="1"/>
</dbReference>